<dbReference type="Pfam" id="PF01757">
    <property type="entry name" value="Acyl_transf_3"/>
    <property type="match status" value="1"/>
</dbReference>
<dbReference type="PANTHER" id="PTHR23028:SF53">
    <property type="entry name" value="ACYL_TRANSF_3 DOMAIN-CONTAINING PROTEIN"/>
    <property type="match status" value="1"/>
</dbReference>
<feature type="domain" description="Acyltransferase 3" evidence="2">
    <location>
        <begin position="12"/>
        <end position="212"/>
    </location>
</feature>
<dbReference type="GO" id="GO:0000271">
    <property type="term" value="P:polysaccharide biosynthetic process"/>
    <property type="evidence" value="ECO:0007669"/>
    <property type="project" value="TreeGrafter"/>
</dbReference>
<dbReference type="GO" id="GO:0016747">
    <property type="term" value="F:acyltransferase activity, transferring groups other than amino-acyl groups"/>
    <property type="evidence" value="ECO:0007669"/>
    <property type="project" value="InterPro"/>
</dbReference>
<sequence length="488" mass="55783">MLLRKDIRLIVMVNGIGLCIYIYMNVPEKESFGKLQYRIWQFLTGMLAYLLGSWVFSNDETIFQNVNKANLENGSIKPVDNEHEGLINGKVKTKANSVFYKKQDTFLGVITLGLFIFMSLLVIDKIGFFDHFNVVALRAIVTITAGIVLLIGFVAQSFIMTNKILLYIGDISYILYLVHWPILTFVRYYSTQVTFDVKDGLFIIISSVFVAAFIHEYIEKSIIQSKIKLGLIFSLTLIFEILVFSLIYIDPLLPGMVQTTKLDPSKYFFEAAGYPDGYVQYLFPEFVGNDTYKRLIEKYPVLPSINKKRICLNASIKYPNGGDYDNFACEDRKNGTLNVLIIGNSFAEAHYDAIQQALGDRYSVIRMYCHNRCVPFGCESEEHCAREISPSMLDFVKAIKPDILFIIVKYDDGFDKPLNDIKNDSCVKSASNVLSEISNYTKVILFPDEEVTFKFQISYEMSKRLSKNMPIEDMKILETVILVHLNLL</sequence>
<name>A0A914E2P9_9BILA</name>
<dbReference type="GO" id="GO:0016020">
    <property type="term" value="C:membrane"/>
    <property type="evidence" value="ECO:0007669"/>
    <property type="project" value="TreeGrafter"/>
</dbReference>
<feature type="transmembrane region" description="Helical" evidence="1">
    <location>
        <begin position="38"/>
        <end position="56"/>
    </location>
</feature>
<dbReference type="AlphaFoldDB" id="A0A914E2P9"/>
<feature type="transmembrane region" description="Helical" evidence="1">
    <location>
        <begin position="135"/>
        <end position="155"/>
    </location>
</feature>
<feature type="transmembrane region" description="Helical" evidence="1">
    <location>
        <begin position="201"/>
        <end position="218"/>
    </location>
</feature>
<evidence type="ECO:0000259" key="2">
    <source>
        <dbReference type="Pfam" id="PF01757"/>
    </source>
</evidence>
<dbReference type="WBParaSite" id="ACRNAN_scaffold5174.g16947.t1">
    <property type="protein sequence ID" value="ACRNAN_scaffold5174.g16947.t1"/>
    <property type="gene ID" value="ACRNAN_scaffold5174.g16947"/>
</dbReference>
<evidence type="ECO:0000313" key="5">
    <source>
        <dbReference type="WBParaSite" id="ACRNAN_scaffold5174.g16947.t1"/>
    </source>
</evidence>
<evidence type="ECO:0000259" key="3">
    <source>
        <dbReference type="Pfam" id="PF19040"/>
    </source>
</evidence>
<reference evidence="5" key="1">
    <citation type="submission" date="2022-11" db="UniProtKB">
        <authorList>
            <consortium name="WormBaseParasite"/>
        </authorList>
    </citation>
    <scope>IDENTIFICATION</scope>
</reference>
<dbReference type="PANTHER" id="PTHR23028">
    <property type="entry name" value="ACETYLTRANSFERASE"/>
    <property type="match status" value="1"/>
</dbReference>
<feature type="domain" description="SGNH" evidence="3">
    <location>
        <begin position="333"/>
        <end position="412"/>
    </location>
</feature>
<dbReference type="Proteomes" id="UP000887540">
    <property type="component" value="Unplaced"/>
</dbReference>
<organism evidence="4 5">
    <name type="scientific">Acrobeloides nanus</name>
    <dbReference type="NCBI Taxonomy" id="290746"/>
    <lineage>
        <taxon>Eukaryota</taxon>
        <taxon>Metazoa</taxon>
        <taxon>Ecdysozoa</taxon>
        <taxon>Nematoda</taxon>
        <taxon>Chromadorea</taxon>
        <taxon>Rhabditida</taxon>
        <taxon>Tylenchina</taxon>
        <taxon>Cephalobomorpha</taxon>
        <taxon>Cephaloboidea</taxon>
        <taxon>Cephalobidae</taxon>
        <taxon>Acrobeloides</taxon>
    </lineage>
</organism>
<dbReference type="Pfam" id="PF19040">
    <property type="entry name" value="SGNH"/>
    <property type="match status" value="1"/>
</dbReference>
<keyword evidence="4" id="KW-1185">Reference proteome</keyword>
<feature type="transmembrane region" description="Helical" evidence="1">
    <location>
        <begin position="230"/>
        <end position="249"/>
    </location>
</feature>
<keyword evidence="1" id="KW-0812">Transmembrane</keyword>
<dbReference type="InterPro" id="IPR050879">
    <property type="entry name" value="Acyltransferase_3"/>
</dbReference>
<keyword evidence="1" id="KW-1133">Transmembrane helix</keyword>
<feature type="transmembrane region" description="Helical" evidence="1">
    <location>
        <begin position="164"/>
        <end position="189"/>
    </location>
</feature>
<accession>A0A914E2P9</accession>
<proteinExistence type="predicted"/>
<evidence type="ECO:0000256" key="1">
    <source>
        <dbReference type="SAM" id="Phobius"/>
    </source>
</evidence>
<dbReference type="InterPro" id="IPR043968">
    <property type="entry name" value="SGNH"/>
</dbReference>
<feature type="transmembrane region" description="Helical" evidence="1">
    <location>
        <begin position="7"/>
        <end position="26"/>
    </location>
</feature>
<keyword evidence="1" id="KW-0472">Membrane</keyword>
<evidence type="ECO:0000313" key="4">
    <source>
        <dbReference type="Proteomes" id="UP000887540"/>
    </source>
</evidence>
<feature type="transmembrane region" description="Helical" evidence="1">
    <location>
        <begin position="105"/>
        <end position="123"/>
    </location>
</feature>
<protein>
    <submittedName>
        <fullName evidence="5">SGNH domain-containing protein</fullName>
    </submittedName>
</protein>
<dbReference type="InterPro" id="IPR002656">
    <property type="entry name" value="Acyl_transf_3_dom"/>
</dbReference>